<accession>A0A9X9WS61</accession>
<dbReference type="Pfam" id="PF03401">
    <property type="entry name" value="TctC"/>
    <property type="match status" value="1"/>
</dbReference>
<dbReference type="Gene3D" id="3.40.190.10">
    <property type="entry name" value="Periplasmic binding protein-like II"/>
    <property type="match status" value="1"/>
</dbReference>
<sequence>MPDTCHRLGRRAAFGLGAGFILAGPRTAGAQQAWPDRPLRLINSGAAGSGIDLVARLLSDGLAQRLGQPVTVENRPGGGSVLAVQAHAQARPGESLLLAATGVASTVPYTFNGRLPYDPEADLVPVAIPASEFLCLAVNAELPVRSVAELVAHAKARPGALNWNSVPGYVELDTRLFFHQQGVEIAYVAYPGSPPAILDLAAGRIQVGMQPLTPLLGAIREGKVRPVAVTSGSRAPSLPDVPTMEEAGFPAQRYDPFTGLFGWRGMPGTARDRVAAVVAEIVALPAVAERMRAAGIVARFGGPAELAAVIGVQRERVQLAVRTVGLRAPG</sequence>
<dbReference type="EMBL" id="JAAEDM010000004">
    <property type="protein sequence ID" value="MBR0669990.1"/>
    <property type="molecule type" value="Genomic_DNA"/>
</dbReference>
<dbReference type="Gene3D" id="3.40.190.150">
    <property type="entry name" value="Bordetella uptake gene, domain 1"/>
    <property type="match status" value="1"/>
</dbReference>
<evidence type="ECO:0000313" key="3">
    <source>
        <dbReference type="Proteomes" id="UP001138751"/>
    </source>
</evidence>
<dbReference type="InterPro" id="IPR005064">
    <property type="entry name" value="BUG"/>
</dbReference>
<reference evidence="2" key="2">
    <citation type="journal article" date="2021" name="Syst. Appl. Microbiol.">
        <title>Roseomonas hellenica sp. nov., isolated from roots of wild-growing Alkanna tinctoria.</title>
        <authorList>
            <person name="Rat A."/>
            <person name="Naranjo H.D."/>
            <person name="Lebbe L."/>
            <person name="Cnockaert M."/>
            <person name="Krigas N."/>
            <person name="Grigoriadou K."/>
            <person name="Maloupa E."/>
            <person name="Willems A."/>
        </authorList>
    </citation>
    <scope>NUCLEOTIDE SEQUENCE</scope>
    <source>
        <strain evidence="2">LMG 31231</strain>
    </source>
</reference>
<dbReference type="InterPro" id="IPR042100">
    <property type="entry name" value="Bug_dom1"/>
</dbReference>
<comment type="similarity">
    <text evidence="1">Belongs to the UPF0065 (bug) family.</text>
</comment>
<name>A0A9X9WS61_9PROT</name>
<comment type="caution">
    <text evidence="2">The sequence shown here is derived from an EMBL/GenBank/DDBJ whole genome shotgun (WGS) entry which is preliminary data.</text>
</comment>
<proteinExistence type="inferred from homology"/>
<organism evidence="2 3">
    <name type="scientific">Neoroseomonas soli</name>
    <dbReference type="NCBI Taxonomy" id="1081025"/>
    <lineage>
        <taxon>Bacteria</taxon>
        <taxon>Pseudomonadati</taxon>
        <taxon>Pseudomonadota</taxon>
        <taxon>Alphaproteobacteria</taxon>
        <taxon>Acetobacterales</taxon>
        <taxon>Acetobacteraceae</taxon>
        <taxon>Neoroseomonas</taxon>
    </lineage>
</organism>
<protein>
    <submittedName>
        <fullName evidence="2">Tripartite tricarboxylate transporter substrate binding protein</fullName>
    </submittedName>
</protein>
<dbReference type="Proteomes" id="UP001138751">
    <property type="component" value="Unassembled WGS sequence"/>
</dbReference>
<dbReference type="PANTHER" id="PTHR42928:SF5">
    <property type="entry name" value="BLR1237 PROTEIN"/>
    <property type="match status" value="1"/>
</dbReference>
<dbReference type="PIRSF" id="PIRSF017082">
    <property type="entry name" value="YflP"/>
    <property type="match status" value="1"/>
</dbReference>
<evidence type="ECO:0000313" key="2">
    <source>
        <dbReference type="EMBL" id="MBR0669990.1"/>
    </source>
</evidence>
<keyword evidence="3" id="KW-1185">Reference proteome</keyword>
<dbReference type="CDD" id="cd07012">
    <property type="entry name" value="PBP2_Bug_TTT"/>
    <property type="match status" value="1"/>
</dbReference>
<dbReference type="SUPFAM" id="SSF53850">
    <property type="entry name" value="Periplasmic binding protein-like II"/>
    <property type="match status" value="1"/>
</dbReference>
<evidence type="ECO:0000256" key="1">
    <source>
        <dbReference type="ARBA" id="ARBA00006987"/>
    </source>
</evidence>
<dbReference type="PANTHER" id="PTHR42928">
    <property type="entry name" value="TRICARBOXYLATE-BINDING PROTEIN"/>
    <property type="match status" value="1"/>
</dbReference>
<reference evidence="2" key="1">
    <citation type="submission" date="2020-01" db="EMBL/GenBank/DDBJ databases">
        <authorList>
            <person name="Rat A."/>
        </authorList>
    </citation>
    <scope>NUCLEOTIDE SEQUENCE</scope>
    <source>
        <strain evidence="2">LMG 31231</strain>
    </source>
</reference>
<gene>
    <name evidence="2" type="ORF">GXW76_02285</name>
</gene>
<dbReference type="AlphaFoldDB" id="A0A9X9WS61"/>